<name>A0ABU4VJS6_9ACTN</name>
<evidence type="ECO:0008006" key="3">
    <source>
        <dbReference type="Google" id="ProtNLM"/>
    </source>
</evidence>
<dbReference type="RefSeq" id="WP_319954235.1">
    <property type="nucleotide sequence ID" value="NZ_JAXAVX010000004.1"/>
</dbReference>
<gene>
    <name evidence="1" type="ORF">SK069_10780</name>
</gene>
<protein>
    <recommendedName>
        <fullName evidence="3">Restriction endonuclease type IV Mrr domain-containing protein</fullName>
    </recommendedName>
</protein>
<reference evidence="1 2" key="1">
    <citation type="submission" date="2023-11" db="EMBL/GenBank/DDBJ databases">
        <authorList>
            <person name="Xu M."/>
            <person name="Jiang T."/>
        </authorList>
    </citation>
    <scope>NUCLEOTIDE SEQUENCE [LARGE SCALE GENOMIC DNA]</scope>
    <source>
        <strain evidence="1 2">SD</strain>
    </source>
</reference>
<dbReference type="Proteomes" id="UP001277761">
    <property type="component" value="Unassembled WGS sequence"/>
</dbReference>
<organism evidence="1 2">
    <name type="scientific">Patulibacter brassicae</name>
    <dbReference type="NCBI Taxonomy" id="1705717"/>
    <lineage>
        <taxon>Bacteria</taxon>
        <taxon>Bacillati</taxon>
        <taxon>Actinomycetota</taxon>
        <taxon>Thermoleophilia</taxon>
        <taxon>Solirubrobacterales</taxon>
        <taxon>Patulibacteraceae</taxon>
        <taxon>Patulibacter</taxon>
    </lineage>
</organism>
<evidence type="ECO:0000313" key="2">
    <source>
        <dbReference type="Proteomes" id="UP001277761"/>
    </source>
</evidence>
<dbReference type="EMBL" id="JAXAVX010000004">
    <property type="protein sequence ID" value="MDX8152080.1"/>
    <property type="molecule type" value="Genomic_DNA"/>
</dbReference>
<comment type="caution">
    <text evidence="1">The sequence shown here is derived from an EMBL/GenBank/DDBJ whole genome shotgun (WGS) entry which is preliminary data.</text>
</comment>
<evidence type="ECO:0000313" key="1">
    <source>
        <dbReference type="EMBL" id="MDX8152080.1"/>
    </source>
</evidence>
<sequence length="198" mass="21559">MAALRTAVRATATVVEERESDGAFLESVLEAALIAELPGEARRTGGGTQAIQDFDRSPGGFDIEWRFGDRRIAIETKVTDIRHSVFDVMKLALAVRHGVVAGGACVIAATASQWARGGIVTEMTDSGSHAGWRSWWSDEILADPRNRHEIDVPTPRPLRVPARFETLAGPICPMPLAPEQVLRAFLIRVPEPELIDAL</sequence>
<proteinExistence type="predicted"/>
<keyword evidence="2" id="KW-1185">Reference proteome</keyword>
<accession>A0ABU4VJS6</accession>